<dbReference type="EMBL" id="JANSHE010002194">
    <property type="protein sequence ID" value="KAJ2994322.1"/>
    <property type="molecule type" value="Genomic_DNA"/>
</dbReference>
<keyword evidence="2" id="KW-1185">Reference proteome</keyword>
<name>A0ACC1PK37_9APHY</name>
<reference evidence="1" key="1">
    <citation type="submission" date="2022-08" db="EMBL/GenBank/DDBJ databases">
        <title>Genome Sequence of Pycnoporus sanguineus.</title>
        <authorList>
            <person name="Buettner E."/>
        </authorList>
    </citation>
    <scope>NUCLEOTIDE SEQUENCE</scope>
    <source>
        <strain evidence="1">CG-C14</strain>
    </source>
</reference>
<gene>
    <name evidence="1" type="ORF">NUW54_g7570</name>
</gene>
<proteinExistence type="predicted"/>
<evidence type="ECO:0000313" key="1">
    <source>
        <dbReference type="EMBL" id="KAJ2994322.1"/>
    </source>
</evidence>
<organism evidence="1 2">
    <name type="scientific">Trametes sanguinea</name>
    <dbReference type="NCBI Taxonomy" id="158606"/>
    <lineage>
        <taxon>Eukaryota</taxon>
        <taxon>Fungi</taxon>
        <taxon>Dikarya</taxon>
        <taxon>Basidiomycota</taxon>
        <taxon>Agaricomycotina</taxon>
        <taxon>Agaricomycetes</taxon>
        <taxon>Polyporales</taxon>
        <taxon>Polyporaceae</taxon>
        <taxon>Trametes</taxon>
    </lineage>
</organism>
<protein>
    <submittedName>
        <fullName evidence="1">Uncharacterized protein</fullName>
    </submittedName>
</protein>
<dbReference type="Proteomes" id="UP001144978">
    <property type="component" value="Unassembled WGS sequence"/>
</dbReference>
<sequence length="349" mass="38239">MTMKPEGLRFVRFPGAADMIEALQPYDDGFMNGTLGTLYDNLKLPSPPEGSGEAYYMAIYRGSDILLTLAAAPTDRAWGLGCPQTAMSDIPPAVFKEAIDLLAKSAIEITHPLAVNKLYGEKGTVDAFFHSWVDAAASKGTRLRINDPLLDTRASYATPQSVTSPPSTTPHYRIFRATGDDFAELFPMYLDFTNTGGRTQSLDVEEAHLRFVLDLGNSWLCRVDNALAGFIVLGRSTPKTIAIRHVYVAPEHRRKGIAEGLVRAINRYYLGVRPVGYEGFPEDDPPVGVKSFICLNAIDAAAENIYRRAGFLFPLRTADEEAAGGRDPITGRKAWQQSVLRGVEPEPVP</sequence>
<accession>A0ACC1PK37</accession>
<comment type="caution">
    <text evidence="1">The sequence shown here is derived from an EMBL/GenBank/DDBJ whole genome shotgun (WGS) entry which is preliminary data.</text>
</comment>
<evidence type="ECO:0000313" key="2">
    <source>
        <dbReference type="Proteomes" id="UP001144978"/>
    </source>
</evidence>